<dbReference type="AlphaFoldDB" id="A0A210QVZ1"/>
<dbReference type="OrthoDB" id="6094394at2759"/>
<keyword evidence="2" id="KW-0472">Membrane</keyword>
<feature type="transmembrane region" description="Helical" evidence="2">
    <location>
        <begin position="641"/>
        <end position="663"/>
    </location>
</feature>
<feature type="compositionally biased region" description="Polar residues" evidence="1">
    <location>
        <begin position="469"/>
        <end position="479"/>
    </location>
</feature>
<gene>
    <name evidence="4" type="ORF">KP79_PYT12931</name>
</gene>
<feature type="chain" id="PRO_5012623066" description="SEA domain-containing protein" evidence="3">
    <location>
        <begin position="21"/>
        <end position="809"/>
    </location>
</feature>
<evidence type="ECO:0000256" key="1">
    <source>
        <dbReference type="SAM" id="MobiDB-lite"/>
    </source>
</evidence>
<reference evidence="4 5" key="1">
    <citation type="journal article" date="2017" name="Nat. Ecol. Evol.">
        <title>Scallop genome provides insights into evolution of bilaterian karyotype and development.</title>
        <authorList>
            <person name="Wang S."/>
            <person name="Zhang J."/>
            <person name="Jiao W."/>
            <person name="Li J."/>
            <person name="Xun X."/>
            <person name="Sun Y."/>
            <person name="Guo X."/>
            <person name="Huan P."/>
            <person name="Dong B."/>
            <person name="Zhang L."/>
            <person name="Hu X."/>
            <person name="Sun X."/>
            <person name="Wang J."/>
            <person name="Zhao C."/>
            <person name="Wang Y."/>
            <person name="Wang D."/>
            <person name="Huang X."/>
            <person name="Wang R."/>
            <person name="Lv J."/>
            <person name="Li Y."/>
            <person name="Zhang Z."/>
            <person name="Liu B."/>
            <person name="Lu W."/>
            <person name="Hui Y."/>
            <person name="Liang J."/>
            <person name="Zhou Z."/>
            <person name="Hou R."/>
            <person name="Li X."/>
            <person name="Liu Y."/>
            <person name="Li H."/>
            <person name="Ning X."/>
            <person name="Lin Y."/>
            <person name="Zhao L."/>
            <person name="Xing Q."/>
            <person name="Dou J."/>
            <person name="Li Y."/>
            <person name="Mao J."/>
            <person name="Guo H."/>
            <person name="Dou H."/>
            <person name="Li T."/>
            <person name="Mu C."/>
            <person name="Jiang W."/>
            <person name="Fu Q."/>
            <person name="Fu X."/>
            <person name="Miao Y."/>
            <person name="Liu J."/>
            <person name="Yu Q."/>
            <person name="Li R."/>
            <person name="Liao H."/>
            <person name="Li X."/>
            <person name="Kong Y."/>
            <person name="Jiang Z."/>
            <person name="Chourrout D."/>
            <person name="Li R."/>
            <person name="Bao Z."/>
        </authorList>
    </citation>
    <scope>NUCLEOTIDE SEQUENCE [LARGE SCALE GENOMIC DNA]</scope>
    <source>
        <strain evidence="4 5">PY_sf001</strain>
    </source>
</reference>
<accession>A0A210QVZ1</accession>
<evidence type="ECO:0008006" key="6">
    <source>
        <dbReference type="Google" id="ProtNLM"/>
    </source>
</evidence>
<keyword evidence="3" id="KW-0732">Signal</keyword>
<feature type="region of interest" description="Disordered" evidence="1">
    <location>
        <begin position="455"/>
        <end position="480"/>
    </location>
</feature>
<keyword evidence="2" id="KW-0812">Transmembrane</keyword>
<dbReference type="Proteomes" id="UP000242188">
    <property type="component" value="Unassembled WGS sequence"/>
</dbReference>
<sequence>MVPVHVGVWIHVTLVLSVLGTKVMTQDSSQTIAPSSEYTMSLSSRTSSTAIAIGMSTPTLTSRSTSALVTSLPVVTNSILVGHGTVSSSVHTIQPTATLSDIGTVKVASISGITSAVSTGHLVLTSSMSYGGVATSVPSVSVQATLGTTASVTIAGSSQVLSSLSASPVSVSHVPSVGSMVRASSLTSQNVPNTQVTTLLDRHSTALFTSPLPASTRIVYETLSSFPLFTSGSFQASTVRSELASSSLPPSLSSLVMPSLVSSVSPSSSLPPSTSAVIVSGDISSLRNVTVVKTIPESVTPTQATSVTSSVPFSSRTFDNMSISPTILAQVQSSVSHMTSVVSSLLPSSSSHEAFNIHTTRTIPETVLTPSNHVITMQTKSEVLSTPIIPSLDSYQSHLMQSVRSEQAMSSSVGQMTHATSLQETVIPTATSDQSVIMTSTTIYEIVVAPSSSVQRPSTSVLPEPFSTLEPSASSSHVELSTPVVATPRSSLPDHSTAQSPEHSITLPTLIARNISFEIEFKGVCNPLVQRKIVLEIFWEELVVTIANTLHIDKTVIKPKDIACRPIRISFVIMETMLANVTQTLKTLVASGAFKFKIPVLVGGSESKYQYEAVSVKQVPLNYDIAGTPDLYEIGLNKVDIIVIIVACCVSFILICIGCCICLREYYIRKRSRSFDLSDIVNFNLKLEDYTLTKIPRNKPFYSDNAVKMQSFTRKNGQQTKSLLEQEENCNCDDVNVMKEVKVRMNSHSDGIVIGVTATSIPDVVTNHQTPHDDQTDQSKEILFENESSPTHCMDNPIYFADDDRFTAV</sequence>
<name>A0A210QVZ1_MIZYE</name>
<evidence type="ECO:0000313" key="5">
    <source>
        <dbReference type="Proteomes" id="UP000242188"/>
    </source>
</evidence>
<protein>
    <recommendedName>
        <fullName evidence="6">SEA domain-containing protein</fullName>
    </recommendedName>
</protein>
<organism evidence="4 5">
    <name type="scientific">Mizuhopecten yessoensis</name>
    <name type="common">Japanese scallop</name>
    <name type="synonym">Patinopecten yessoensis</name>
    <dbReference type="NCBI Taxonomy" id="6573"/>
    <lineage>
        <taxon>Eukaryota</taxon>
        <taxon>Metazoa</taxon>
        <taxon>Spiralia</taxon>
        <taxon>Lophotrochozoa</taxon>
        <taxon>Mollusca</taxon>
        <taxon>Bivalvia</taxon>
        <taxon>Autobranchia</taxon>
        <taxon>Pteriomorphia</taxon>
        <taxon>Pectinida</taxon>
        <taxon>Pectinoidea</taxon>
        <taxon>Pectinidae</taxon>
        <taxon>Mizuhopecten</taxon>
    </lineage>
</organism>
<keyword evidence="5" id="KW-1185">Reference proteome</keyword>
<dbReference type="EMBL" id="NEDP02001613">
    <property type="protein sequence ID" value="OWF52938.1"/>
    <property type="molecule type" value="Genomic_DNA"/>
</dbReference>
<evidence type="ECO:0000256" key="2">
    <source>
        <dbReference type="SAM" id="Phobius"/>
    </source>
</evidence>
<comment type="caution">
    <text evidence="4">The sequence shown here is derived from an EMBL/GenBank/DDBJ whole genome shotgun (WGS) entry which is preliminary data.</text>
</comment>
<evidence type="ECO:0000256" key="3">
    <source>
        <dbReference type="SAM" id="SignalP"/>
    </source>
</evidence>
<proteinExistence type="predicted"/>
<feature type="signal peptide" evidence="3">
    <location>
        <begin position="1"/>
        <end position="20"/>
    </location>
</feature>
<evidence type="ECO:0000313" key="4">
    <source>
        <dbReference type="EMBL" id="OWF52938.1"/>
    </source>
</evidence>
<keyword evidence="2" id="KW-1133">Transmembrane helix</keyword>